<keyword evidence="3" id="KW-1185">Reference proteome</keyword>
<dbReference type="AlphaFoldDB" id="A0AAX2SFZ8"/>
<dbReference type="EMBL" id="SPNK01000003">
    <property type="protein sequence ID" value="TFI02259.1"/>
    <property type="molecule type" value="Genomic_DNA"/>
</dbReference>
<evidence type="ECO:0000313" key="2">
    <source>
        <dbReference type="EMBL" id="TFI02259.1"/>
    </source>
</evidence>
<evidence type="ECO:0000256" key="1">
    <source>
        <dbReference type="SAM" id="MobiDB-lite"/>
    </source>
</evidence>
<evidence type="ECO:0000313" key="3">
    <source>
        <dbReference type="Proteomes" id="UP000298017"/>
    </source>
</evidence>
<sequence length="249" mass="27191">MDPVEALVAAAPMMESWAITATLDALLSAGSVARVLPAAQEQPAPGLPVHGRSTPQGAPMSSAPPRSEKRGAAPITPGSQSVWTPEGCSEPPWFQPVTCTPDVLRRALDLMPPHSGGVRAVRVALGRTAANTWSPMETLLRLIVVAAGLPVPEMNVEVRTPYGTRYLDTAWREPKLALEFNGRVHTTDFAAYKDEMHRLEVLRDLGWAVRVLVYDDLRDPRRRAAWLQWLERGLGRTHGPTGHPRRLGA</sequence>
<name>A0AAX2SFZ8_KOCRH</name>
<reference evidence="2 3" key="1">
    <citation type="submission" date="2019-03" db="EMBL/GenBank/DDBJ databases">
        <title>Genome Sequencing and Assembly of Various Microbes Isolated from Alder Root Nodule.</title>
        <authorList>
            <person name="Swanson E."/>
            <person name="Sevigny J.L."/>
            <person name="Pesce C."/>
            <person name="Davis I."/>
            <person name="Kleiner V."/>
            <person name="Tisa L."/>
        </authorList>
    </citation>
    <scope>NUCLEOTIDE SEQUENCE [LARGE SCALE GENOMIC DNA]</scope>
    <source>
        <strain evidence="2 3">4R-31</strain>
    </source>
</reference>
<evidence type="ECO:0008006" key="4">
    <source>
        <dbReference type="Google" id="ProtNLM"/>
    </source>
</evidence>
<organism evidence="2 3">
    <name type="scientific">Kocuria rhizophila</name>
    <dbReference type="NCBI Taxonomy" id="72000"/>
    <lineage>
        <taxon>Bacteria</taxon>
        <taxon>Bacillati</taxon>
        <taxon>Actinomycetota</taxon>
        <taxon>Actinomycetes</taxon>
        <taxon>Micrococcales</taxon>
        <taxon>Micrococcaceae</taxon>
        <taxon>Kocuria</taxon>
    </lineage>
</organism>
<accession>A0AAX2SFZ8</accession>
<dbReference type="Proteomes" id="UP000298017">
    <property type="component" value="Unassembled WGS sequence"/>
</dbReference>
<gene>
    <name evidence="2" type="ORF">E4P33_04230</name>
</gene>
<protein>
    <recommendedName>
        <fullName evidence="4">DUF559 domain-containing protein</fullName>
    </recommendedName>
</protein>
<comment type="caution">
    <text evidence="2">The sequence shown here is derived from an EMBL/GenBank/DDBJ whole genome shotgun (WGS) entry which is preliminary data.</text>
</comment>
<proteinExistence type="predicted"/>
<dbReference type="RefSeq" id="WP_135010323.1">
    <property type="nucleotide sequence ID" value="NZ_CP072262.1"/>
</dbReference>
<feature type="region of interest" description="Disordered" evidence="1">
    <location>
        <begin position="42"/>
        <end position="87"/>
    </location>
</feature>